<organism evidence="1 2">
    <name type="scientific">Mycobacterium nebraskense</name>
    <dbReference type="NCBI Taxonomy" id="244292"/>
    <lineage>
        <taxon>Bacteria</taxon>
        <taxon>Bacillati</taxon>
        <taxon>Actinomycetota</taxon>
        <taxon>Actinomycetes</taxon>
        <taxon>Mycobacteriales</taxon>
        <taxon>Mycobacteriaceae</taxon>
        <taxon>Mycobacterium</taxon>
    </lineage>
</organism>
<evidence type="ECO:0000313" key="1">
    <source>
        <dbReference type="EMBL" id="ORW26897.1"/>
    </source>
</evidence>
<comment type="caution">
    <text evidence="1">The sequence shown here is derived from an EMBL/GenBank/DDBJ whole genome shotgun (WGS) entry which is preliminary data.</text>
</comment>
<keyword evidence="2" id="KW-1185">Reference proteome</keyword>
<protein>
    <submittedName>
        <fullName evidence="1">Uncharacterized protein</fullName>
    </submittedName>
</protein>
<name>A0A1X1ZTL5_9MYCO</name>
<accession>A0A1X1ZTL5</accession>
<dbReference type="AlphaFoldDB" id="A0A1X1ZTL5"/>
<dbReference type="Proteomes" id="UP000193781">
    <property type="component" value="Unassembled WGS sequence"/>
</dbReference>
<proteinExistence type="predicted"/>
<gene>
    <name evidence="1" type="ORF">AWC17_29960</name>
</gene>
<evidence type="ECO:0000313" key="2">
    <source>
        <dbReference type="Proteomes" id="UP000193781"/>
    </source>
</evidence>
<reference evidence="1 2" key="1">
    <citation type="submission" date="2016-01" db="EMBL/GenBank/DDBJ databases">
        <title>The new phylogeny of the genus Mycobacterium.</title>
        <authorList>
            <person name="Tarcisio F."/>
            <person name="Conor M."/>
            <person name="Antonella G."/>
            <person name="Elisabetta G."/>
            <person name="Giulia F.S."/>
            <person name="Sara T."/>
            <person name="Anna F."/>
            <person name="Clotilde B."/>
            <person name="Roberto B."/>
            <person name="Veronica D.S."/>
            <person name="Fabio R."/>
            <person name="Monica P."/>
            <person name="Olivier J."/>
            <person name="Enrico T."/>
            <person name="Nicola S."/>
        </authorList>
    </citation>
    <scope>NUCLEOTIDE SEQUENCE [LARGE SCALE GENOMIC DNA]</scope>
    <source>
        <strain evidence="1 2">DSM 44803</strain>
    </source>
</reference>
<sequence>MIMSGEGSGYVPAGVFVPRTVRLLVADGLVDRAFRNTWFGCVDPARVLVEYARMRAATGWELVAAATSDQSSSLRQCGVEHVESYAFPMSVAEIPLPVLDGMHVHRLQLEFPDLFERLTNLSAADDASARRMMMVLARDLIDEVNGFQHLIDLPRTWSALVAGNEPSADEWDKFQKLTELEFLVTTTKRPPACPVEVYRQAWMVGRAMEVVSGFGDRPLPLPDMVYALSAAWPGVDVRRQVEPLLRAAELDLGWY</sequence>
<dbReference type="EMBL" id="LQPH01000082">
    <property type="protein sequence ID" value="ORW26897.1"/>
    <property type="molecule type" value="Genomic_DNA"/>
</dbReference>